<dbReference type="EnsemblPlants" id="OMERI02G25420.1">
    <property type="protein sequence ID" value="OMERI02G25420.1"/>
    <property type="gene ID" value="OMERI02G25420"/>
</dbReference>
<evidence type="ECO:0000256" key="1">
    <source>
        <dbReference type="SAM" id="MobiDB-lite"/>
    </source>
</evidence>
<accession>A0A0E0CP46</accession>
<reference evidence="2" key="2">
    <citation type="submission" date="2018-05" db="EMBL/GenBank/DDBJ databases">
        <title>OmerRS3 (Oryza meridionalis Reference Sequence Version 3).</title>
        <authorList>
            <person name="Zhang J."/>
            <person name="Kudrna D."/>
            <person name="Lee S."/>
            <person name="Talag J."/>
            <person name="Welchert J."/>
            <person name="Wing R.A."/>
        </authorList>
    </citation>
    <scope>NUCLEOTIDE SEQUENCE [LARGE SCALE GENOMIC DNA]</scope>
    <source>
        <strain evidence="2">OR44</strain>
    </source>
</reference>
<name>A0A0E0CP46_9ORYZ</name>
<proteinExistence type="predicted"/>
<dbReference type="HOGENOM" id="CLU_2416984_0_0_1"/>
<dbReference type="Gramene" id="OMERI02G25420.1">
    <property type="protein sequence ID" value="OMERI02G25420.1"/>
    <property type="gene ID" value="OMERI02G25420"/>
</dbReference>
<dbReference type="Proteomes" id="UP000008021">
    <property type="component" value="Chromosome 2"/>
</dbReference>
<feature type="region of interest" description="Disordered" evidence="1">
    <location>
        <begin position="29"/>
        <end position="92"/>
    </location>
</feature>
<sequence>MEPHRLAWAADLATGRRIQSQEREACGRRWSASSLFSPDGGQPPSLLRHRRGSASTSHRMATRAAQAADPVVTTTDPPTPSPLPTMQRVGVT</sequence>
<dbReference type="Gramene" id="OMERI02G25410.1">
    <property type="protein sequence ID" value="OMERI02G25410.1"/>
    <property type="gene ID" value="OMERI02G25410"/>
</dbReference>
<dbReference type="AlphaFoldDB" id="A0A0E0CP46"/>
<evidence type="ECO:0000313" key="3">
    <source>
        <dbReference type="Proteomes" id="UP000008021"/>
    </source>
</evidence>
<keyword evidence="3" id="KW-1185">Reference proteome</keyword>
<organism evidence="2">
    <name type="scientific">Oryza meridionalis</name>
    <dbReference type="NCBI Taxonomy" id="40149"/>
    <lineage>
        <taxon>Eukaryota</taxon>
        <taxon>Viridiplantae</taxon>
        <taxon>Streptophyta</taxon>
        <taxon>Embryophyta</taxon>
        <taxon>Tracheophyta</taxon>
        <taxon>Spermatophyta</taxon>
        <taxon>Magnoliopsida</taxon>
        <taxon>Liliopsida</taxon>
        <taxon>Poales</taxon>
        <taxon>Poaceae</taxon>
        <taxon>BOP clade</taxon>
        <taxon>Oryzoideae</taxon>
        <taxon>Oryzeae</taxon>
        <taxon>Oryzinae</taxon>
        <taxon>Oryza</taxon>
    </lineage>
</organism>
<dbReference type="EnsemblPlants" id="OMERI02G25410.1">
    <property type="protein sequence ID" value="OMERI02G25410.1"/>
    <property type="gene ID" value="OMERI02G25410"/>
</dbReference>
<protein>
    <submittedName>
        <fullName evidence="2">Uncharacterized protein</fullName>
    </submittedName>
</protein>
<evidence type="ECO:0000313" key="2">
    <source>
        <dbReference type="EnsemblPlants" id="OMERI02G25410.1"/>
    </source>
</evidence>
<reference evidence="2" key="1">
    <citation type="submission" date="2015-04" db="UniProtKB">
        <authorList>
            <consortium name="EnsemblPlants"/>
        </authorList>
    </citation>
    <scope>IDENTIFICATION</scope>
</reference>